<accession>A0A1H8QB74</accession>
<keyword evidence="6 8" id="KW-0560">Oxidoreductase</keyword>
<evidence type="ECO:0000256" key="6">
    <source>
        <dbReference type="ARBA" id="ARBA00023002"/>
    </source>
</evidence>
<dbReference type="GO" id="GO:0070401">
    <property type="term" value="F:NADP+ binding"/>
    <property type="evidence" value="ECO:0007669"/>
    <property type="project" value="UniProtKB-ARBA"/>
</dbReference>
<evidence type="ECO:0000256" key="5">
    <source>
        <dbReference type="ARBA" id="ARBA00022857"/>
    </source>
</evidence>
<comment type="pathway">
    <text evidence="1 8">Cofactor biosynthesis; tetrahydrofolate biosynthesis; 5,6,7,8-tetrahydrofolate from 7,8-dihydrofolate: step 1/1.</text>
</comment>
<dbReference type="PANTHER" id="PTHR48069:SF3">
    <property type="entry name" value="DIHYDROFOLATE REDUCTASE"/>
    <property type="match status" value="1"/>
</dbReference>
<keyword evidence="4 8" id="KW-0554">One-carbon metabolism</keyword>
<comment type="function">
    <text evidence="7 8">Key enzyme in folate metabolism. Catalyzes an essential reaction for de novo glycine and purine synthesis, and for DNA precursor synthesis.</text>
</comment>
<evidence type="ECO:0000256" key="1">
    <source>
        <dbReference type="ARBA" id="ARBA00004903"/>
    </source>
</evidence>
<dbReference type="InterPro" id="IPR012259">
    <property type="entry name" value="DHFR"/>
</dbReference>
<dbReference type="AlphaFoldDB" id="A0A1H8QB74"/>
<dbReference type="Proteomes" id="UP000199615">
    <property type="component" value="Unassembled WGS sequence"/>
</dbReference>
<dbReference type="GO" id="GO:0046452">
    <property type="term" value="P:dihydrofolate metabolic process"/>
    <property type="evidence" value="ECO:0007669"/>
    <property type="project" value="TreeGrafter"/>
</dbReference>
<evidence type="ECO:0000259" key="10">
    <source>
        <dbReference type="PROSITE" id="PS51330"/>
    </source>
</evidence>
<evidence type="ECO:0000256" key="8">
    <source>
        <dbReference type="PIRNR" id="PIRNR000194"/>
    </source>
</evidence>
<dbReference type="InterPro" id="IPR017925">
    <property type="entry name" value="DHFR_CS"/>
</dbReference>
<dbReference type="OrthoDB" id="9804315at2"/>
<name>A0A1H8QB74_9BRAD</name>
<comment type="similarity">
    <text evidence="2 8 9">Belongs to the dihydrofolate reductase family.</text>
</comment>
<comment type="catalytic activity">
    <reaction evidence="8">
        <text>(6S)-5,6,7,8-tetrahydrofolate + NADP(+) = 7,8-dihydrofolate + NADPH + H(+)</text>
        <dbReference type="Rhea" id="RHEA:15009"/>
        <dbReference type="ChEBI" id="CHEBI:15378"/>
        <dbReference type="ChEBI" id="CHEBI:57451"/>
        <dbReference type="ChEBI" id="CHEBI:57453"/>
        <dbReference type="ChEBI" id="CHEBI:57783"/>
        <dbReference type="ChEBI" id="CHEBI:58349"/>
        <dbReference type="EC" id="1.5.1.3"/>
    </reaction>
</comment>
<evidence type="ECO:0000256" key="2">
    <source>
        <dbReference type="ARBA" id="ARBA00009539"/>
    </source>
</evidence>
<gene>
    <name evidence="11" type="ORF">SAMN05444123_103142</name>
</gene>
<evidence type="ECO:0000313" key="12">
    <source>
        <dbReference type="Proteomes" id="UP000199615"/>
    </source>
</evidence>
<dbReference type="GO" id="GO:0006730">
    <property type="term" value="P:one-carbon metabolic process"/>
    <property type="evidence" value="ECO:0007669"/>
    <property type="project" value="UniProtKB-KW"/>
</dbReference>
<sequence>MIVPGADARVSIVIIVAVAENGVIGEGNAIPWRLKSDQRRFKQLTLNKPVIMGRKTYQSIGRPLPGRTNIVVTRDTHFQAAGVVVAPSFEAAERVAAGDAMRRSATEVVVVGGSEIYAHWLPRATCIELTEVHASPQGDTTFPAIDPDQWEEVARTRHGAGPEDSVEFSYVTYRRCTAR</sequence>
<dbReference type="PRINTS" id="PR00070">
    <property type="entry name" value="DHFR"/>
</dbReference>
<dbReference type="GO" id="GO:0005829">
    <property type="term" value="C:cytosol"/>
    <property type="evidence" value="ECO:0007669"/>
    <property type="project" value="TreeGrafter"/>
</dbReference>
<evidence type="ECO:0000256" key="9">
    <source>
        <dbReference type="RuleBase" id="RU004474"/>
    </source>
</evidence>
<proteinExistence type="inferred from homology"/>
<evidence type="ECO:0000256" key="7">
    <source>
        <dbReference type="ARBA" id="ARBA00025067"/>
    </source>
</evidence>
<feature type="domain" description="DHFR" evidence="10">
    <location>
        <begin position="11"/>
        <end position="175"/>
    </location>
</feature>
<dbReference type="Pfam" id="PF00186">
    <property type="entry name" value="DHFR_1"/>
    <property type="match status" value="1"/>
</dbReference>
<dbReference type="SUPFAM" id="SSF53597">
    <property type="entry name" value="Dihydrofolate reductase-like"/>
    <property type="match status" value="1"/>
</dbReference>
<dbReference type="PROSITE" id="PS00075">
    <property type="entry name" value="DHFR_1"/>
    <property type="match status" value="1"/>
</dbReference>
<dbReference type="PROSITE" id="PS51330">
    <property type="entry name" value="DHFR_2"/>
    <property type="match status" value="1"/>
</dbReference>
<evidence type="ECO:0000256" key="4">
    <source>
        <dbReference type="ARBA" id="ARBA00022563"/>
    </source>
</evidence>
<dbReference type="FunFam" id="3.40.430.10:FF:000001">
    <property type="entry name" value="Dihydrofolate reductase"/>
    <property type="match status" value="1"/>
</dbReference>
<dbReference type="UniPathway" id="UPA00077">
    <property type="reaction ID" value="UER00158"/>
</dbReference>
<dbReference type="GO" id="GO:0004146">
    <property type="term" value="F:dihydrofolate reductase activity"/>
    <property type="evidence" value="ECO:0007669"/>
    <property type="project" value="UniProtKB-EC"/>
</dbReference>
<evidence type="ECO:0000313" key="11">
    <source>
        <dbReference type="EMBL" id="SEO51480.1"/>
    </source>
</evidence>
<dbReference type="Gene3D" id="3.40.430.10">
    <property type="entry name" value="Dihydrofolate Reductase, subunit A"/>
    <property type="match status" value="1"/>
</dbReference>
<dbReference type="InterPro" id="IPR001796">
    <property type="entry name" value="DHFR_dom"/>
</dbReference>
<keyword evidence="12" id="KW-1185">Reference proteome</keyword>
<dbReference type="GO" id="GO:0046654">
    <property type="term" value="P:tetrahydrofolate biosynthetic process"/>
    <property type="evidence" value="ECO:0007669"/>
    <property type="project" value="UniProtKB-UniPathway"/>
</dbReference>
<organism evidence="11 12">
    <name type="scientific">Rhodopseudomonas pseudopalustris</name>
    <dbReference type="NCBI Taxonomy" id="1513892"/>
    <lineage>
        <taxon>Bacteria</taxon>
        <taxon>Pseudomonadati</taxon>
        <taxon>Pseudomonadota</taxon>
        <taxon>Alphaproteobacteria</taxon>
        <taxon>Hyphomicrobiales</taxon>
        <taxon>Nitrobacteraceae</taxon>
        <taxon>Rhodopseudomonas</taxon>
    </lineage>
</organism>
<keyword evidence="5 8" id="KW-0521">NADP</keyword>
<evidence type="ECO:0000256" key="3">
    <source>
        <dbReference type="ARBA" id="ARBA00012856"/>
    </source>
</evidence>
<dbReference type="PIRSF" id="PIRSF000194">
    <property type="entry name" value="DHFR"/>
    <property type="match status" value="1"/>
</dbReference>
<reference evidence="12" key="1">
    <citation type="submission" date="2016-10" db="EMBL/GenBank/DDBJ databases">
        <authorList>
            <person name="Varghese N."/>
            <person name="Submissions S."/>
        </authorList>
    </citation>
    <scope>NUCLEOTIDE SEQUENCE [LARGE SCALE GENOMIC DNA]</scope>
    <source>
        <strain evidence="12">DSM 123</strain>
    </source>
</reference>
<dbReference type="InterPro" id="IPR024072">
    <property type="entry name" value="DHFR-like_dom_sf"/>
</dbReference>
<protein>
    <recommendedName>
        <fullName evidence="3 8">Dihydrofolate reductase</fullName>
        <ecNumber evidence="3 8">1.5.1.3</ecNumber>
    </recommendedName>
</protein>
<dbReference type="EMBL" id="FODT01000003">
    <property type="protein sequence ID" value="SEO51480.1"/>
    <property type="molecule type" value="Genomic_DNA"/>
</dbReference>
<dbReference type="GO" id="GO:0046655">
    <property type="term" value="P:folic acid metabolic process"/>
    <property type="evidence" value="ECO:0007669"/>
    <property type="project" value="TreeGrafter"/>
</dbReference>
<dbReference type="EC" id="1.5.1.3" evidence="3 8"/>
<dbReference type="CDD" id="cd00209">
    <property type="entry name" value="DHFR"/>
    <property type="match status" value="1"/>
</dbReference>
<dbReference type="PANTHER" id="PTHR48069">
    <property type="entry name" value="DIHYDROFOLATE REDUCTASE"/>
    <property type="match status" value="1"/>
</dbReference>